<dbReference type="InterPro" id="IPR050565">
    <property type="entry name" value="LYPA1-2/EST-like"/>
</dbReference>
<dbReference type="GO" id="GO:0016787">
    <property type="term" value="F:hydrolase activity"/>
    <property type="evidence" value="ECO:0007669"/>
    <property type="project" value="UniProtKB-KW"/>
</dbReference>
<organism evidence="4 5">
    <name type="scientific">Alteromonas gilva</name>
    <dbReference type="NCBI Taxonomy" id="2987522"/>
    <lineage>
        <taxon>Bacteria</taxon>
        <taxon>Pseudomonadati</taxon>
        <taxon>Pseudomonadota</taxon>
        <taxon>Gammaproteobacteria</taxon>
        <taxon>Alteromonadales</taxon>
        <taxon>Alteromonadaceae</taxon>
        <taxon>Alteromonas/Salinimonas group</taxon>
        <taxon>Alteromonas</taxon>
    </lineage>
</organism>
<dbReference type="InterPro" id="IPR029058">
    <property type="entry name" value="AB_hydrolase_fold"/>
</dbReference>
<sequence length="222" mass="24045">MSSALTYIESNPPGEIKSTVIWLHGLGDSGHGFAPIVPELKLPEELGIRFVFPHAPERAVTINGGMRMRAWYDIKSMDFDKRADSAGVHESAGLVTQLIEAEIANGVPASKILLAGFSQGGVIALHLGPRFNKTLGGIMGLSTYMSEPSLLAEQADSANAKTPIFMAHGEQDNVVPVAMGQAAYQTLQANNYDVSWHTYPMQHNVCMAELKAISQWLQERLG</sequence>
<keyword evidence="2 4" id="KW-0378">Hydrolase</keyword>
<dbReference type="SUPFAM" id="SSF53474">
    <property type="entry name" value="alpha/beta-Hydrolases"/>
    <property type="match status" value="1"/>
</dbReference>
<keyword evidence="5" id="KW-1185">Reference proteome</keyword>
<feature type="domain" description="Phospholipase/carboxylesterase/thioesterase" evidence="3">
    <location>
        <begin position="15"/>
        <end position="218"/>
    </location>
</feature>
<evidence type="ECO:0000256" key="2">
    <source>
        <dbReference type="ARBA" id="ARBA00022801"/>
    </source>
</evidence>
<dbReference type="RefSeq" id="WP_273641761.1">
    <property type="nucleotide sequence ID" value="NZ_JAQQXP010000002.1"/>
</dbReference>
<dbReference type="Gene3D" id="3.40.50.1820">
    <property type="entry name" value="alpha/beta hydrolase"/>
    <property type="match status" value="1"/>
</dbReference>
<dbReference type="PANTHER" id="PTHR10655">
    <property type="entry name" value="LYSOPHOSPHOLIPASE-RELATED"/>
    <property type="match status" value="1"/>
</dbReference>
<dbReference type="EMBL" id="JAQQXP010000002">
    <property type="protein sequence ID" value="MDC8831977.1"/>
    <property type="molecule type" value="Genomic_DNA"/>
</dbReference>
<dbReference type="InterPro" id="IPR003140">
    <property type="entry name" value="PLipase/COase/thioEstase"/>
</dbReference>
<evidence type="ECO:0000313" key="5">
    <source>
        <dbReference type="Proteomes" id="UP001218788"/>
    </source>
</evidence>
<comment type="similarity">
    <text evidence="1">Belongs to the AB hydrolase superfamily. AB hydrolase 2 family.</text>
</comment>
<accession>A0ABT5L540</accession>
<name>A0ABT5L540_9ALTE</name>
<proteinExistence type="inferred from homology"/>
<comment type="caution">
    <text evidence="4">The sequence shown here is derived from an EMBL/GenBank/DDBJ whole genome shotgun (WGS) entry which is preliminary data.</text>
</comment>
<dbReference type="Pfam" id="PF02230">
    <property type="entry name" value="Abhydrolase_2"/>
    <property type="match status" value="1"/>
</dbReference>
<reference evidence="4 5" key="1">
    <citation type="submission" date="2022-10" db="EMBL/GenBank/DDBJ databases">
        <title>Alteromonas sp. chi3 Genome sequencing.</title>
        <authorList>
            <person name="Park S."/>
        </authorList>
    </citation>
    <scope>NUCLEOTIDE SEQUENCE [LARGE SCALE GENOMIC DNA]</scope>
    <source>
        <strain evidence="5">chi3</strain>
    </source>
</reference>
<dbReference type="Proteomes" id="UP001218788">
    <property type="component" value="Unassembled WGS sequence"/>
</dbReference>
<evidence type="ECO:0000256" key="1">
    <source>
        <dbReference type="ARBA" id="ARBA00006499"/>
    </source>
</evidence>
<dbReference type="PANTHER" id="PTHR10655:SF17">
    <property type="entry name" value="LYSOPHOSPHOLIPASE-LIKE PROTEIN 1"/>
    <property type="match status" value="1"/>
</dbReference>
<protein>
    <submittedName>
        <fullName evidence="4">Dienelactone hydrolase family protein</fullName>
    </submittedName>
</protein>
<evidence type="ECO:0000313" key="4">
    <source>
        <dbReference type="EMBL" id="MDC8831977.1"/>
    </source>
</evidence>
<gene>
    <name evidence="4" type="ORF">OIK42_14555</name>
</gene>
<evidence type="ECO:0000259" key="3">
    <source>
        <dbReference type="Pfam" id="PF02230"/>
    </source>
</evidence>